<sequence>MERSSFSNRRYVSAISAGMLSIVLLLSSCAASRESRTAIRSGSLQRSETEVITSVRDPMRMASLTLEPERMKMIASLPEGIGVQKKENGLDLRIESDGEGGLMVTAQAEGKEKVTIERSLTENQEVTDTLKEEITPEPSFWERAKIKVIGVCLACLLLLIGTRWLKSKLKNNLKSD</sequence>
<evidence type="ECO:0000313" key="2">
    <source>
        <dbReference type="EMBL" id="DAE11207.1"/>
    </source>
</evidence>
<keyword evidence="1" id="KW-1133">Transmembrane helix</keyword>
<reference evidence="2" key="1">
    <citation type="journal article" date="2021" name="Proc. Natl. Acad. Sci. U.S.A.">
        <title>A Catalog of Tens of Thousands of Viruses from Human Metagenomes Reveals Hidden Associations with Chronic Diseases.</title>
        <authorList>
            <person name="Tisza M.J."/>
            <person name="Buck C.B."/>
        </authorList>
    </citation>
    <scope>NUCLEOTIDE SEQUENCE</scope>
    <source>
        <strain evidence="2">CtcFb5</strain>
    </source>
</reference>
<proteinExistence type="predicted"/>
<evidence type="ECO:0000256" key="1">
    <source>
        <dbReference type="SAM" id="Phobius"/>
    </source>
</evidence>
<keyword evidence="1" id="KW-0472">Membrane</keyword>
<keyword evidence="1" id="KW-0812">Transmembrane</keyword>
<feature type="transmembrane region" description="Helical" evidence="1">
    <location>
        <begin position="146"/>
        <end position="165"/>
    </location>
</feature>
<dbReference type="PROSITE" id="PS51257">
    <property type="entry name" value="PROKAR_LIPOPROTEIN"/>
    <property type="match status" value="1"/>
</dbReference>
<name>A0A8S5PVZ0_9CAUD</name>
<protein>
    <submittedName>
        <fullName evidence="2">Uncharacterized protein</fullName>
    </submittedName>
</protein>
<accession>A0A8S5PVZ0</accession>
<dbReference type="EMBL" id="BK015527">
    <property type="protein sequence ID" value="DAE11207.1"/>
    <property type="molecule type" value="Genomic_DNA"/>
</dbReference>
<organism evidence="2">
    <name type="scientific">Myoviridae sp. ctcFb5</name>
    <dbReference type="NCBI Taxonomy" id="2825137"/>
    <lineage>
        <taxon>Viruses</taxon>
        <taxon>Duplodnaviria</taxon>
        <taxon>Heunggongvirae</taxon>
        <taxon>Uroviricota</taxon>
        <taxon>Caudoviricetes</taxon>
    </lineage>
</organism>